<reference evidence="4 5" key="2">
    <citation type="journal article" date="2020" name="Int. J. Syst. Evol. Microbiol.">
        <title>Description and complete genome sequences of Bradyrhizobium symbiodeficiens sp. nov., a non-symbiotic bacterium associated with legumes native to Canada.</title>
        <authorList>
            <person name="Bromfield E.S.P."/>
            <person name="Cloutier S."/>
            <person name="Nguyen H.D.T."/>
        </authorList>
    </citation>
    <scope>NUCLEOTIDE SEQUENCE [LARGE SCALE GENOMIC DNA]</scope>
    <source>
        <strain evidence="4 5">65S1MB</strain>
    </source>
</reference>
<dbReference type="Proteomes" id="UP000319298">
    <property type="component" value="Chromosome"/>
</dbReference>
<dbReference type="InterPro" id="IPR013783">
    <property type="entry name" value="Ig-like_fold"/>
</dbReference>
<evidence type="ECO:0000313" key="5">
    <source>
        <dbReference type="Proteomes" id="UP000319298"/>
    </source>
</evidence>
<dbReference type="Gene3D" id="2.60.120.200">
    <property type="match status" value="1"/>
</dbReference>
<keyword evidence="5" id="KW-1185">Reference proteome</keyword>
<dbReference type="InterPro" id="IPR011121">
    <property type="entry name" value="Trp-rich_dom"/>
</dbReference>
<evidence type="ECO:0000313" key="4">
    <source>
        <dbReference type="EMBL" id="QDF36231.2"/>
    </source>
</evidence>
<dbReference type="Pfam" id="PF07483">
    <property type="entry name" value="W_rich_C"/>
    <property type="match status" value="1"/>
</dbReference>
<feature type="domain" description="Bacterial Ig-like" evidence="3">
    <location>
        <begin position="5"/>
        <end position="95"/>
    </location>
</feature>
<feature type="compositionally biased region" description="Polar residues" evidence="1">
    <location>
        <begin position="1386"/>
        <end position="1402"/>
    </location>
</feature>
<evidence type="ECO:0000259" key="3">
    <source>
        <dbReference type="Pfam" id="PF19077"/>
    </source>
</evidence>
<feature type="domain" description="Bacterial Ig-like" evidence="3">
    <location>
        <begin position="336"/>
        <end position="423"/>
    </location>
</feature>
<evidence type="ECO:0000256" key="1">
    <source>
        <dbReference type="SAM" id="MobiDB-lite"/>
    </source>
</evidence>
<feature type="region of interest" description="Disordered" evidence="1">
    <location>
        <begin position="1383"/>
        <end position="1402"/>
    </location>
</feature>
<evidence type="ECO:0000259" key="2">
    <source>
        <dbReference type="Pfam" id="PF07483"/>
    </source>
</evidence>
<proteinExistence type="predicted"/>
<dbReference type="InterPro" id="IPR025975">
    <property type="entry name" value="Polysacc_lyase"/>
</dbReference>
<dbReference type="Pfam" id="PF19077">
    <property type="entry name" value="Big_13"/>
    <property type="match status" value="3"/>
</dbReference>
<organism evidence="4 5">
    <name type="scientific">Bradyrhizobium symbiodeficiens</name>
    <dbReference type="NCBI Taxonomy" id="1404367"/>
    <lineage>
        <taxon>Bacteria</taxon>
        <taxon>Pseudomonadati</taxon>
        <taxon>Pseudomonadota</taxon>
        <taxon>Alphaproteobacteria</taxon>
        <taxon>Hyphomicrobiales</taxon>
        <taxon>Nitrobacteraceae</taxon>
        <taxon>Bradyrhizobium</taxon>
    </lineage>
</organism>
<accession>A0ABX5W0T7</accession>
<reference evidence="5" key="1">
    <citation type="submission" date="2019-06" db="EMBL/GenBank/DDBJ databases">
        <title>Whole-Genome Sequence of Bradyrhizobium sp. 3 Strain 65S1MB.</title>
        <authorList>
            <person name="Bromfield E.S.P."/>
            <person name="Cloutier S."/>
            <person name="Nguyen H.D.T."/>
        </authorList>
    </citation>
    <scope>NUCLEOTIDE SEQUENCE [LARGE SCALE GENOMIC DNA]</scope>
    <source>
        <strain evidence="5">65S1MB</strain>
    </source>
</reference>
<protein>
    <submittedName>
        <fullName evidence="4">Ig-like domain-containing protein</fullName>
    </submittedName>
</protein>
<name>A0ABX5W0T7_9BRAD</name>
<dbReference type="RefSeq" id="WP_162406269.1">
    <property type="nucleotide sequence ID" value="NZ_CP041090.2"/>
</dbReference>
<feature type="domain" description="Tryptophan-rich" evidence="2">
    <location>
        <begin position="1242"/>
        <end position="1341"/>
    </location>
</feature>
<dbReference type="Pfam" id="PF14099">
    <property type="entry name" value="Polysacc_lyase"/>
    <property type="match status" value="1"/>
</dbReference>
<feature type="region of interest" description="Disordered" evidence="1">
    <location>
        <begin position="1435"/>
        <end position="1466"/>
    </location>
</feature>
<dbReference type="InterPro" id="IPR044016">
    <property type="entry name" value="Big_13"/>
</dbReference>
<gene>
    <name evidence="4" type="ORF">FJN17_00885</name>
</gene>
<dbReference type="Gene3D" id="2.60.40.10">
    <property type="entry name" value="Immunoglobulins"/>
    <property type="match status" value="3"/>
</dbReference>
<feature type="domain" description="Bacterial Ig-like" evidence="3">
    <location>
        <begin position="436"/>
        <end position="511"/>
    </location>
</feature>
<dbReference type="EMBL" id="CP041090">
    <property type="protein sequence ID" value="QDF36231.2"/>
    <property type="molecule type" value="Genomic_DNA"/>
</dbReference>
<sequence>MAVQVPTIVNFSADSGTLGDGVTDANVVTVWGKADANTTVTVFDGTTRLGTATTNSSGSWSFTTPKLADSTHSLTATASDGSSTSAASSALSIKVVPSVTKFVPGTDNWSNPSIIDGQGWYSENAGQSWSVTTPDSHTVRMELRAGDIWADGDSSRSEILAANSVANGDIFNASYSMTIEPGTSNVNSGLSWLSLTQMYGLNGATFSIQLKGEQMAVVVNLNEPTEEQVYIDPSAIQRGHAYSIQIQARFASDSSGYLEMWRDGVQIVDYHGVLGDPGANYNLKLGIYRGEPSAANYTMAADYSNIITSTDPAFPTPPFGGTTAPGQAPVIPTIGSLSTDSNVVGDGITNDNTLTLTGTASAGNTVKVYDGTTLLGSATVGTNGTWSFTTSALSNGKHSFSASATSAGGTSALSKALAVTVDTVAPTAPVISSSSPNASRNTVLTLSGAAEANSSVKVFDGATLLGSATANGSGAWNFTTAALSTGAHHFTATAMDAAGNSSGASSAFDVTLQAPASTPTVSSVSASGSKIVSGNGNLAAGSVVALTVKLSEAVTVAGGTPTLTLNDGGKATYTSGSGTNTLTFSYTVGAGQNTSDLTVTAVNLNAATVKGGTGVAANLTGAVSNPSGTLQIDTTAPTVASVAASGSGITAGSGKLSTGNVVTLAVKLSEAVTVAGGTPTLTLNDGGTATYTGGSGTNTLTFSHTVGAGQKASDLAVTAVNLNSATVKDGAGNAANLVSAVVNPSGTLQVNATTPTTPTVASVATSGSGITSGNGKLNAGDVVTLAVKLSEAVTVAGGTPTLTLNDGGKATYTSGSGTNTLTFSYTVGAGQNASDLTVTAVNLNAATVKGGTGVAANLTGAVSNPSGTLQIDTTAPTVASVAASGSGITAGSGKLSTGNVVTLAVKLSEAVTVAGGTPTLTLNDGGTATYTGGSGTNTLTFSHTVGAGQKASDLAVTAVNLNSATVKDGAGNAANLVGAVVNPSGTLQVNATTPTAPSAPTTTVASVAASGTGITSGNGKLNTGDVVTLAVKLSEAVTVAGGTPTLKLNDGGKATYTSGSGTNTLTFSYTVGAGQNTSDLAVTAVNLNSATVKNSNGRSANLAGAVTNPSGTLQIDTAAPAVSSMIFSGNGLTGGSGKLVFGQTAPLTMSFSEPVTVVGGTPTLKLNDGGTATYVGGSGTNALKFSYSVGLGQNTSDLAVTAVNLNSATVKDAAGNAASLANAIINPPGTLQVDTTVHLTKAGDSFFLLNANGTGPSLKYEGTTLTSSRDFTWYRPIAAVQTETGYDVALKDNSKSQYMIVSVDNGGNWTKNLSPIVSGTDPVLKPFESVFRLDMNGDGVIAASNASNVSKASASSSVADGSAASTDGSDTVAAMKFAVPVGDPTASVQPSQKVDASTSSSWDNSALTLDHRLALFTQHIASAFPSSSISGVDGSSFGQSAWRGTEPSNLAKPVPAQQHAQAGATI</sequence>
<dbReference type="NCBIfam" id="NF033510">
    <property type="entry name" value="Ca_tandemer"/>
    <property type="match status" value="3"/>
</dbReference>